<keyword evidence="1" id="KW-0812">Transmembrane</keyword>
<organism evidence="2">
    <name type="scientific">Shewanella frigidimarina</name>
    <dbReference type="NCBI Taxonomy" id="56812"/>
    <lineage>
        <taxon>Bacteria</taxon>
        <taxon>Pseudomonadati</taxon>
        <taxon>Pseudomonadota</taxon>
        <taxon>Gammaproteobacteria</taxon>
        <taxon>Alteromonadales</taxon>
        <taxon>Shewanellaceae</taxon>
        <taxon>Shewanella</taxon>
    </lineage>
</organism>
<proteinExistence type="predicted"/>
<comment type="caution">
    <text evidence="2">The sequence shown here is derived from an EMBL/GenBank/DDBJ whole genome shotgun (WGS) entry which is preliminary data.</text>
</comment>
<dbReference type="Proteomes" id="UP000055702">
    <property type="component" value="Unassembled WGS sequence"/>
</dbReference>
<feature type="transmembrane region" description="Helical" evidence="1">
    <location>
        <begin position="20"/>
        <end position="37"/>
    </location>
</feature>
<keyword evidence="1" id="KW-0472">Membrane</keyword>
<feature type="transmembrane region" description="Helical" evidence="1">
    <location>
        <begin position="142"/>
        <end position="162"/>
    </location>
</feature>
<reference evidence="2 3" key="1">
    <citation type="submission" date="2016-01" db="EMBL/GenBank/DDBJ databases">
        <title>Draft genome of the antarctic isolate Shewanella frigidimarina Ag06-30.</title>
        <authorList>
            <person name="Parmeciano Di Noto G."/>
            <person name="Vazquez S."/>
            <person name="Mac Cormack W."/>
            <person name="Iriarte A."/>
            <person name="Quiroga C."/>
        </authorList>
    </citation>
    <scope>NUCLEOTIDE SEQUENCE [LARGE SCALE GENOMIC DNA]</scope>
    <source>
        <strain evidence="2 3">Ag06-30</strain>
    </source>
</reference>
<feature type="transmembrane region" description="Helical" evidence="1">
    <location>
        <begin position="57"/>
        <end position="74"/>
    </location>
</feature>
<dbReference type="EMBL" id="LRDC01000022">
    <property type="protein sequence ID" value="KVX01476.1"/>
    <property type="molecule type" value="Genomic_DNA"/>
</dbReference>
<evidence type="ECO:0000313" key="2">
    <source>
        <dbReference type="EMBL" id="KVX01476.1"/>
    </source>
</evidence>
<accession>A0A106BZI8</accession>
<keyword evidence="1" id="KW-1133">Transmembrane helix</keyword>
<sequence>MAKGVVVSQSEKIYSSKVSLTINILTVIVVPVIWWYFLDFTFPEMTQDEARKFSQVGALINLLAAMFLAIRFLWKGRYSRRQLQIEKLDTELEKHFEFLKHHTFTEEQKAKDEESKSLTQEEHLQEMKNILELDKVEHNHMYLGLTCLFIGTVMQILGAGYVSP</sequence>
<protein>
    <submittedName>
        <fullName evidence="2">Uncharacterized protein</fullName>
    </submittedName>
</protein>
<dbReference type="RefSeq" id="WP_059746138.1">
    <property type="nucleotide sequence ID" value="NZ_LRDC01000022.1"/>
</dbReference>
<evidence type="ECO:0000256" key="1">
    <source>
        <dbReference type="SAM" id="Phobius"/>
    </source>
</evidence>
<evidence type="ECO:0000313" key="3">
    <source>
        <dbReference type="Proteomes" id="UP000055702"/>
    </source>
</evidence>
<gene>
    <name evidence="2" type="ORF">AWJ07_17195</name>
</gene>
<dbReference type="AlphaFoldDB" id="A0A106BZI8"/>
<name>A0A106BZI8_SHEFR</name>